<dbReference type="InterPro" id="IPR031325">
    <property type="entry name" value="RHS_repeat"/>
</dbReference>
<evidence type="ECO:0000313" key="3">
    <source>
        <dbReference type="Proteomes" id="UP001310022"/>
    </source>
</evidence>
<dbReference type="RefSeq" id="WP_338238582.1">
    <property type="nucleotide sequence ID" value="NZ_BQKE01000002.1"/>
</dbReference>
<dbReference type="PROSITE" id="PS51257">
    <property type="entry name" value="PROKAR_LIPOPROTEIN"/>
    <property type="match status" value="1"/>
</dbReference>
<dbReference type="InterPro" id="IPR006530">
    <property type="entry name" value="YD"/>
</dbReference>
<keyword evidence="3" id="KW-1185">Reference proteome</keyword>
<dbReference type="EMBL" id="BQKE01000002">
    <property type="protein sequence ID" value="GJM63417.1"/>
    <property type="molecule type" value="Genomic_DNA"/>
</dbReference>
<sequence length="321" mass="36208">MKISSIPFAFLLTCIFTFSSCSDDPTDDHGSPNPACSLLSVNYAGNEQGASIQGLDTLIYNNQGQVTSHIFTLSVGRSEQPIFEESDSMAFSYNAGGQLTQVTFEEDNFIRYEYDASGRVSRELYHFDLEDQIPLRKNTMGTMVNARAKARVAETVTITYNEFSYEGDARYPSLMNTYFGSPQQSLLVYKCKLTIEEDNVRRMDFYEVDILGGESEDGFTTFVYDDKLNPLSVLPGPVGNHFEFMNVFGVNNTTRIRDYDRGSDGEDILLYDLEIAYTYMEQGYPATMELISEIEYAEDGSGNIEYEFLGELSAKLVYECE</sequence>
<evidence type="ECO:0000256" key="1">
    <source>
        <dbReference type="SAM" id="SignalP"/>
    </source>
</evidence>
<comment type="caution">
    <text evidence="2">The sequence shown here is derived from an EMBL/GenBank/DDBJ whole genome shotgun (WGS) entry which is preliminary data.</text>
</comment>
<keyword evidence="1" id="KW-0732">Signal</keyword>
<dbReference type="NCBIfam" id="TIGR01643">
    <property type="entry name" value="YD_repeat_2x"/>
    <property type="match status" value="1"/>
</dbReference>
<accession>A0AAN5AM41</accession>
<dbReference type="Gene3D" id="2.180.10.10">
    <property type="entry name" value="RHS repeat-associated core"/>
    <property type="match status" value="1"/>
</dbReference>
<name>A0AAN5AM41_9BACT</name>
<feature type="signal peptide" evidence="1">
    <location>
        <begin position="1"/>
        <end position="19"/>
    </location>
</feature>
<dbReference type="Proteomes" id="UP001310022">
    <property type="component" value="Unassembled WGS sequence"/>
</dbReference>
<gene>
    <name evidence="2" type="ORF">PEDI_39690</name>
</gene>
<dbReference type="Pfam" id="PF05593">
    <property type="entry name" value="RHS_repeat"/>
    <property type="match status" value="1"/>
</dbReference>
<feature type="chain" id="PRO_5042931831" description="DUF4595 domain-containing protein" evidence="1">
    <location>
        <begin position="20"/>
        <end position="321"/>
    </location>
</feature>
<evidence type="ECO:0008006" key="4">
    <source>
        <dbReference type="Google" id="ProtNLM"/>
    </source>
</evidence>
<evidence type="ECO:0000313" key="2">
    <source>
        <dbReference type="EMBL" id="GJM63417.1"/>
    </source>
</evidence>
<dbReference type="AlphaFoldDB" id="A0AAN5AM41"/>
<protein>
    <recommendedName>
        <fullName evidence="4">DUF4595 domain-containing protein</fullName>
    </recommendedName>
</protein>
<proteinExistence type="predicted"/>
<reference evidence="2 3" key="1">
    <citation type="submission" date="2021-12" db="EMBL/GenBank/DDBJ databases">
        <title>Genome sequencing of bacteria with rrn-lacking chromosome and rrn-plasmid.</title>
        <authorList>
            <person name="Anda M."/>
            <person name="Iwasaki W."/>
        </authorList>
    </citation>
    <scope>NUCLEOTIDE SEQUENCE [LARGE SCALE GENOMIC DNA]</scope>
    <source>
        <strain evidence="2 3">NBRC 15940</strain>
    </source>
</reference>
<organism evidence="2 3">
    <name type="scientific">Persicobacter diffluens</name>
    <dbReference type="NCBI Taxonomy" id="981"/>
    <lineage>
        <taxon>Bacteria</taxon>
        <taxon>Pseudomonadati</taxon>
        <taxon>Bacteroidota</taxon>
        <taxon>Cytophagia</taxon>
        <taxon>Cytophagales</taxon>
        <taxon>Persicobacteraceae</taxon>
        <taxon>Persicobacter</taxon>
    </lineage>
</organism>